<reference evidence="3 4" key="1">
    <citation type="journal article" date="2023" name="Hortic Res">
        <title>The complete reference genome for grapevine (Vitis vinifera L.) genetics and breeding.</title>
        <authorList>
            <person name="Shi X."/>
            <person name="Cao S."/>
            <person name="Wang X."/>
            <person name="Huang S."/>
            <person name="Wang Y."/>
            <person name="Liu Z."/>
            <person name="Liu W."/>
            <person name="Leng X."/>
            <person name="Peng Y."/>
            <person name="Wang N."/>
            <person name="Wang Y."/>
            <person name="Ma Z."/>
            <person name="Xu X."/>
            <person name="Zhang F."/>
            <person name="Xue H."/>
            <person name="Zhong H."/>
            <person name="Wang Y."/>
            <person name="Zhang K."/>
            <person name="Velt A."/>
            <person name="Avia K."/>
            <person name="Holtgrawe D."/>
            <person name="Grimplet J."/>
            <person name="Matus J.T."/>
            <person name="Ware D."/>
            <person name="Wu X."/>
            <person name="Wang H."/>
            <person name="Liu C."/>
            <person name="Fang Y."/>
            <person name="Rustenholz C."/>
            <person name="Cheng Z."/>
            <person name="Xiao H."/>
            <person name="Zhou Y."/>
        </authorList>
    </citation>
    <scope>NUCLEOTIDE SEQUENCE [LARGE SCALE GENOMIC DNA]</scope>
    <source>
        <strain evidence="4">cv. Pinot noir / PN40024</strain>
        <tissue evidence="3">Leaf</tissue>
    </source>
</reference>
<organism evidence="3 4">
    <name type="scientific">Vitis vinifera</name>
    <name type="common">Grape</name>
    <dbReference type="NCBI Taxonomy" id="29760"/>
    <lineage>
        <taxon>Eukaryota</taxon>
        <taxon>Viridiplantae</taxon>
        <taxon>Streptophyta</taxon>
        <taxon>Embryophyta</taxon>
        <taxon>Tracheophyta</taxon>
        <taxon>Spermatophyta</taxon>
        <taxon>Magnoliopsida</taxon>
        <taxon>eudicotyledons</taxon>
        <taxon>Gunneridae</taxon>
        <taxon>Pentapetalae</taxon>
        <taxon>rosids</taxon>
        <taxon>Vitales</taxon>
        <taxon>Vitaceae</taxon>
        <taxon>Viteae</taxon>
        <taxon>Vitis</taxon>
    </lineage>
</organism>
<dbReference type="EMBL" id="CP126665">
    <property type="protein sequence ID" value="WKA09385.1"/>
    <property type="molecule type" value="Genomic_DNA"/>
</dbReference>
<feature type="region of interest" description="Disordered" evidence="2">
    <location>
        <begin position="1"/>
        <end position="37"/>
    </location>
</feature>
<dbReference type="InterPro" id="IPR036869">
    <property type="entry name" value="J_dom_sf"/>
</dbReference>
<keyword evidence="4" id="KW-1185">Reference proteome</keyword>
<sequence>MDEFGRLTQSFGLKPQGKSAPMAALKRPSTTGNDGAFNFDVGSGVHSNGGSGVSQNFGGLDDYDDIFGGRNRNSNTWGGGGGGGSLLDHDSVFGNLNSSGANRGGSNYDGDFFGGISEVKSSGTVNYNDVFGFTDSGSKQSDQFDDFLGNSGGVEKNAPRGFDDLIPGFGGSGAAKKGMNSETNKLNQSAVGSTKSTSTLAEDPFVLFESTSTPADTSSPVFSDPLEEMSKISNSRKGSSFSSGAFDDMDLLNGFAKSMPTMSSNKSYSGQNGSSLIDEPAEQQSDLEFFFCKVAPPSSVPRREATSAFHDRGVPEMVRKTFSGTSTTVDTVDKAFSGTSNSVDKVSSATNVFDDFWNFGAAPSPGEFQEVEGESEERRRARFQSHQRTQERMAKALAEKNRYDLQTQQEQEERHRIAESLDTKIKHWAAGKEGNLRALLSSLQYVLGPECGWQPVSLTDLITSDSVRKVYRKATLCIHPDKIQQKGASVQQKYIAEKVFDVLKEAWNKCKTEEGL</sequence>
<evidence type="ECO:0000313" key="4">
    <source>
        <dbReference type="Proteomes" id="UP001227230"/>
    </source>
</evidence>
<dbReference type="PANTHER" id="PTHR23172:SF19">
    <property type="entry name" value="J DOMAIN-CONTAINING PROTEIN"/>
    <property type="match status" value="1"/>
</dbReference>
<name>A0ABY9DNX6_VITVI</name>
<dbReference type="SUPFAM" id="SSF46565">
    <property type="entry name" value="Chaperone J-domain"/>
    <property type="match status" value="1"/>
</dbReference>
<dbReference type="PANTHER" id="PTHR23172">
    <property type="entry name" value="AUXILIN/CYCLIN G-ASSOCIATED KINASE-RELATED"/>
    <property type="match status" value="1"/>
</dbReference>
<feature type="coiled-coil region" evidence="1">
    <location>
        <begin position="386"/>
        <end position="413"/>
    </location>
</feature>
<dbReference type="Proteomes" id="UP001227230">
    <property type="component" value="Chromosome 18"/>
</dbReference>
<evidence type="ECO:0008006" key="5">
    <source>
        <dbReference type="Google" id="ProtNLM"/>
    </source>
</evidence>
<gene>
    <name evidence="3" type="ORF">VitviT2T_027040</name>
</gene>
<evidence type="ECO:0000313" key="3">
    <source>
        <dbReference type="EMBL" id="WKA09385.1"/>
    </source>
</evidence>
<protein>
    <recommendedName>
        <fullName evidence="5">J domain-containing protein</fullName>
    </recommendedName>
</protein>
<keyword evidence="1" id="KW-0175">Coiled coil</keyword>
<proteinExistence type="predicted"/>
<evidence type="ECO:0000256" key="1">
    <source>
        <dbReference type="SAM" id="Coils"/>
    </source>
</evidence>
<accession>A0ABY9DNX6</accession>
<evidence type="ECO:0000256" key="2">
    <source>
        <dbReference type="SAM" id="MobiDB-lite"/>
    </source>
</evidence>
<dbReference type="Gene3D" id="1.10.287.110">
    <property type="entry name" value="DnaJ domain"/>
    <property type="match status" value="1"/>
</dbReference>